<gene>
    <name evidence="1" type="ORF">ANCCAN_24252</name>
</gene>
<dbReference type="STRING" id="29170.A0A368FCY3"/>
<keyword evidence="2" id="KW-1185">Reference proteome</keyword>
<dbReference type="EMBL" id="JOJR01001707">
    <property type="protein sequence ID" value="RCN29983.1"/>
    <property type="molecule type" value="Genomic_DNA"/>
</dbReference>
<accession>A0A368FCY3</accession>
<evidence type="ECO:0000313" key="1">
    <source>
        <dbReference type="EMBL" id="RCN29983.1"/>
    </source>
</evidence>
<name>A0A368FCY3_ANCCA</name>
<comment type="caution">
    <text evidence="1">The sequence shown here is derived from an EMBL/GenBank/DDBJ whole genome shotgun (WGS) entry which is preliminary data.</text>
</comment>
<dbReference type="AlphaFoldDB" id="A0A368FCY3"/>
<proteinExistence type="predicted"/>
<organism evidence="1 2">
    <name type="scientific">Ancylostoma caninum</name>
    <name type="common">Dog hookworm</name>
    <dbReference type="NCBI Taxonomy" id="29170"/>
    <lineage>
        <taxon>Eukaryota</taxon>
        <taxon>Metazoa</taxon>
        <taxon>Ecdysozoa</taxon>
        <taxon>Nematoda</taxon>
        <taxon>Chromadorea</taxon>
        <taxon>Rhabditida</taxon>
        <taxon>Rhabditina</taxon>
        <taxon>Rhabditomorpha</taxon>
        <taxon>Strongyloidea</taxon>
        <taxon>Ancylostomatidae</taxon>
        <taxon>Ancylostomatinae</taxon>
        <taxon>Ancylostoma</taxon>
    </lineage>
</organism>
<protein>
    <submittedName>
        <fullName evidence="1">Uncharacterized protein</fullName>
    </submittedName>
</protein>
<sequence length="191" mass="21802">MTALSTMANMKNEITAAYFQESAVRIVFFVNYGPTLCDGVLKESIYRHHHCLLHHCCTCIAGTPTEPSYCSSSAVCRCCCYSHIVTRFLALLFFIFIRCAVGSANVCCSILDEEELCERAVPFPLEELVNIARFCNYFCFRAVYNGYEDDRLAYFSQVCTSFAYFFMYVTVGEFSSMTRSFGWLRTSRVLL</sequence>
<reference evidence="1 2" key="1">
    <citation type="submission" date="2014-10" db="EMBL/GenBank/DDBJ databases">
        <title>Draft genome of the hookworm Ancylostoma caninum.</title>
        <authorList>
            <person name="Mitreva M."/>
        </authorList>
    </citation>
    <scope>NUCLEOTIDE SEQUENCE [LARGE SCALE GENOMIC DNA]</scope>
    <source>
        <strain evidence="1 2">Baltimore</strain>
    </source>
</reference>
<dbReference type="OrthoDB" id="10610071at2759"/>
<dbReference type="Proteomes" id="UP000252519">
    <property type="component" value="Unassembled WGS sequence"/>
</dbReference>
<evidence type="ECO:0000313" key="2">
    <source>
        <dbReference type="Proteomes" id="UP000252519"/>
    </source>
</evidence>